<feature type="domain" description="Activator of Hsp90 ATPase homologue 1/2-like C-terminal" evidence="2">
    <location>
        <begin position="156"/>
        <end position="262"/>
    </location>
</feature>
<proteinExistence type="inferred from homology"/>
<name>A0A7W5VF34_9ACTN</name>
<dbReference type="CDD" id="cd07814">
    <property type="entry name" value="SRPBCC_CalC_Aha1-like"/>
    <property type="match status" value="1"/>
</dbReference>
<evidence type="ECO:0000259" key="2">
    <source>
        <dbReference type="Pfam" id="PF08327"/>
    </source>
</evidence>
<dbReference type="EMBL" id="JACIBV010000001">
    <property type="protein sequence ID" value="MBB3730315.1"/>
    <property type="molecule type" value="Genomic_DNA"/>
</dbReference>
<dbReference type="InterPro" id="IPR013538">
    <property type="entry name" value="ASHA1/2-like_C"/>
</dbReference>
<keyword evidence="4" id="KW-1185">Reference proteome</keyword>
<feature type="domain" description="Activator of Hsp90 ATPase homologue 1/2-like C-terminal" evidence="2">
    <location>
        <begin position="13"/>
        <end position="134"/>
    </location>
</feature>
<dbReference type="Gene3D" id="3.30.530.20">
    <property type="match status" value="2"/>
</dbReference>
<evidence type="ECO:0000313" key="3">
    <source>
        <dbReference type="EMBL" id="MBB3730315.1"/>
    </source>
</evidence>
<comment type="similarity">
    <text evidence="1">Belongs to the AHA1 family.</text>
</comment>
<reference evidence="3 4" key="1">
    <citation type="submission" date="2020-08" db="EMBL/GenBank/DDBJ databases">
        <title>Sequencing the genomes of 1000 actinobacteria strains.</title>
        <authorList>
            <person name="Klenk H.-P."/>
        </authorList>
    </citation>
    <scope>NUCLEOTIDE SEQUENCE [LARGE SCALE GENOMIC DNA]</scope>
    <source>
        <strain evidence="3 4">DSM 44320</strain>
    </source>
</reference>
<comment type="caution">
    <text evidence="3">The sequence shown here is derived from an EMBL/GenBank/DDBJ whole genome shotgun (WGS) entry which is preliminary data.</text>
</comment>
<evidence type="ECO:0000256" key="1">
    <source>
        <dbReference type="ARBA" id="ARBA00006817"/>
    </source>
</evidence>
<gene>
    <name evidence="3" type="ORF">FHR33_006175</name>
</gene>
<dbReference type="InterPro" id="IPR023393">
    <property type="entry name" value="START-like_dom_sf"/>
</dbReference>
<dbReference type="SUPFAM" id="SSF55961">
    <property type="entry name" value="Bet v1-like"/>
    <property type="match status" value="2"/>
</dbReference>
<dbReference type="AlphaFoldDB" id="A0A7W5VF34"/>
<dbReference type="RefSeq" id="WP_183654847.1">
    <property type="nucleotide sequence ID" value="NZ_BAAAXX010000091.1"/>
</dbReference>
<protein>
    <submittedName>
        <fullName evidence="3">Uncharacterized protein YndB with AHSA1/START domain</fullName>
    </submittedName>
</protein>
<accession>A0A7W5VF34</accession>
<evidence type="ECO:0000313" key="4">
    <source>
        <dbReference type="Proteomes" id="UP000579945"/>
    </source>
</evidence>
<sequence length="279" mass="31138">MSEPMILRARVAAPVKEVWHALTDPAALRTWLAEHAEVDLPGRFEFWGRFTPDGDAPRQRVLNVGDHTLRLEWTLGGVATTTEISLEEEGPESTIVTLNQSHFDFQDVITGASVRGNLQTFWGLSLANLTDYVEGRPLTPKVDYTSAIMREEVLIDAPMAEVYDSLVDSEKATRWFGYKIEIEPHVGGRWAMGGFDNPDPAKVIDLDEGRAMAVDWGPIGITSWELAESGGRTKLTFVQSGFDEARPPHAGWAGWLSGLAELRRFHELPDWKPIWIEAS</sequence>
<dbReference type="Proteomes" id="UP000579945">
    <property type="component" value="Unassembled WGS sequence"/>
</dbReference>
<organism evidence="3 4">
    <name type="scientific">Nonomuraea dietziae</name>
    <dbReference type="NCBI Taxonomy" id="65515"/>
    <lineage>
        <taxon>Bacteria</taxon>
        <taxon>Bacillati</taxon>
        <taxon>Actinomycetota</taxon>
        <taxon>Actinomycetes</taxon>
        <taxon>Streptosporangiales</taxon>
        <taxon>Streptosporangiaceae</taxon>
        <taxon>Nonomuraea</taxon>
    </lineage>
</organism>
<dbReference type="Pfam" id="PF08327">
    <property type="entry name" value="AHSA1"/>
    <property type="match status" value="2"/>
</dbReference>